<keyword evidence="3" id="KW-1185">Reference proteome</keyword>
<feature type="compositionally biased region" description="Basic and acidic residues" evidence="1">
    <location>
        <begin position="138"/>
        <end position="151"/>
    </location>
</feature>
<protein>
    <recommendedName>
        <fullName evidence="4">C2H2-type domain-containing protein</fullName>
    </recommendedName>
</protein>
<dbReference type="PANTHER" id="PTHR38166">
    <property type="entry name" value="C2H2-TYPE DOMAIN-CONTAINING PROTEIN-RELATED"/>
    <property type="match status" value="1"/>
</dbReference>
<proteinExistence type="predicted"/>
<evidence type="ECO:0000313" key="3">
    <source>
        <dbReference type="Proteomes" id="UP001321749"/>
    </source>
</evidence>
<reference evidence="2" key="1">
    <citation type="journal article" date="2023" name="Mol. Phylogenet. Evol.">
        <title>Genome-scale phylogeny and comparative genomics of the fungal order Sordariales.</title>
        <authorList>
            <person name="Hensen N."/>
            <person name="Bonometti L."/>
            <person name="Westerberg I."/>
            <person name="Brannstrom I.O."/>
            <person name="Guillou S."/>
            <person name="Cros-Aarteil S."/>
            <person name="Calhoun S."/>
            <person name="Haridas S."/>
            <person name="Kuo A."/>
            <person name="Mondo S."/>
            <person name="Pangilinan J."/>
            <person name="Riley R."/>
            <person name="LaButti K."/>
            <person name="Andreopoulos B."/>
            <person name="Lipzen A."/>
            <person name="Chen C."/>
            <person name="Yan M."/>
            <person name="Daum C."/>
            <person name="Ng V."/>
            <person name="Clum A."/>
            <person name="Steindorff A."/>
            <person name="Ohm R.A."/>
            <person name="Martin F."/>
            <person name="Silar P."/>
            <person name="Natvig D.O."/>
            <person name="Lalanne C."/>
            <person name="Gautier V."/>
            <person name="Ament-Velasquez S.L."/>
            <person name="Kruys A."/>
            <person name="Hutchinson M.I."/>
            <person name="Powell A.J."/>
            <person name="Barry K."/>
            <person name="Miller A.N."/>
            <person name="Grigoriev I.V."/>
            <person name="Debuchy R."/>
            <person name="Gladieux P."/>
            <person name="Hiltunen Thoren M."/>
            <person name="Johannesson H."/>
        </authorList>
    </citation>
    <scope>NUCLEOTIDE SEQUENCE</scope>
    <source>
        <strain evidence="2">PSN324</strain>
    </source>
</reference>
<sequence length="329" mass="37743">MDPATGSELLPRLACPFYKFNPETYRACGEKKLRHASDIRVHFNRCHRQPVFCPRCKRSFKGRAANAHLHEHLRQRPQCPLKHQRDPAGLSEDNLKLIRKKTEVSPFPDLTQTERQWYGMWRVCFPRSPFPRSVYHGIPEDRQPREDRSGERASPAARQEFRGQTNGHPARYPAYSEMMPGITPHGGPADWSVPRGAVGSQGLQEFLQQQQQLELQVAALNIETAAGFQVVTQNPVDHVIDWQGQQLEPDQGFQAAAERDHAGSGILTYPGFGNAYYQIYQSDHSLSSDYYQDYFPQEQQQQHQHQQHQQHQQHGATFSLPETFSSSLY</sequence>
<evidence type="ECO:0008006" key="4">
    <source>
        <dbReference type="Google" id="ProtNLM"/>
    </source>
</evidence>
<feature type="region of interest" description="Disordered" evidence="1">
    <location>
        <begin position="135"/>
        <end position="168"/>
    </location>
</feature>
<dbReference type="Proteomes" id="UP001321749">
    <property type="component" value="Unassembled WGS sequence"/>
</dbReference>
<dbReference type="PANTHER" id="PTHR38166:SF1">
    <property type="entry name" value="C2H2-TYPE DOMAIN-CONTAINING PROTEIN"/>
    <property type="match status" value="1"/>
</dbReference>
<organism evidence="2 3">
    <name type="scientific">Cladorrhinum samala</name>
    <dbReference type="NCBI Taxonomy" id="585594"/>
    <lineage>
        <taxon>Eukaryota</taxon>
        <taxon>Fungi</taxon>
        <taxon>Dikarya</taxon>
        <taxon>Ascomycota</taxon>
        <taxon>Pezizomycotina</taxon>
        <taxon>Sordariomycetes</taxon>
        <taxon>Sordariomycetidae</taxon>
        <taxon>Sordariales</taxon>
        <taxon>Podosporaceae</taxon>
        <taxon>Cladorrhinum</taxon>
    </lineage>
</organism>
<gene>
    <name evidence="2" type="ORF">QBC42DRAFT_332557</name>
</gene>
<evidence type="ECO:0000313" key="2">
    <source>
        <dbReference type="EMBL" id="KAK4460374.1"/>
    </source>
</evidence>
<reference evidence="2" key="2">
    <citation type="submission" date="2023-06" db="EMBL/GenBank/DDBJ databases">
        <authorList>
            <consortium name="Lawrence Berkeley National Laboratory"/>
            <person name="Mondo S.J."/>
            <person name="Hensen N."/>
            <person name="Bonometti L."/>
            <person name="Westerberg I."/>
            <person name="Brannstrom I.O."/>
            <person name="Guillou S."/>
            <person name="Cros-Aarteil S."/>
            <person name="Calhoun S."/>
            <person name="Haridas S."/>
            <person name="Kuo A."/>
            <person name="Pangilinan J."/>
            <person name="Riley R."/>
            <person name="Labutti K."/>
            <person name="Andreopoulos B."/>
            <person name="Lipzen A."/>
            <person name="Chen C."/>
            <person name="Yanf M."/>
            <person name="Daum C."/>
            <person name="Ng V."/>
            <person name="Clum A."/>
            <person name="Steindorff A."/>
            <person name="Ohm R."/>
            <person name="Martin F."/>
            <person name="Silar P."/>
            <person name="Natvig D."/>
            <person name="Lalanne C."/>
            <person name="Gautier V."/>
            <person name="Ament-Velasquez S.L."/>
            <person name="Kruys A."/>
            <person name="Hutchinson M.I."/>
            <person name="Powell A.J."/>
            <person name="Barry K."/>
            <person name="Miller A.N."/>
            <person name="Grigoriev I.V."/>
            <person name="Debuchy R."/>
            <person name="Gladieux P."/>
            <person name="Thoren M.H."/>
            <person name="Johannesson H."/>
        </authorList>
    </citation>
    <scope>NUCLEOTIDE SEQUENCE</scope>
    <source>
        <strain evidence="2">PSN324</strain>
    </source>
</reference>
<evidence type="ECO:0000256" key="1">
    <source>
        <dbReference type="SAM" id="MobiDB-lite"/>
    </source>
</evidence>
<accession>A0AAV9HK09</accession>
<name>A0AAV9HK09_9PEZI</name>
<dbReference type="EMBL" id="MU865013">
    <property type="protein sequence ID" value="KAK4460374.1"/>
    <property type="molecule type" value="Genomic_DNA"/>
</dbReference>
<dbReference type="AlphaFoldDB" id="A0AAV9HK09"/>
<comment type="caution">
    <text evidence="2">The sequence shown here is derived from an EMBL/GenBank/DDBJ whole genome shotgun (WGS) entry which is preliminary data.</text>
</comment>